<dbReference type="InterPro" id="IPR000073">
    <property type="entry name" value="AB_hydrolase_1"/>
</dbReference>
<dbReference type="PRINTS" id="PR00111">
    <property type="entry name" value="ABHYDROLASE"/>
</dbReference>
<dbReference type="STRING" id="559304.G8YG15"/>
<name>G8YG15_PICSO</name>
<dbReference type="OrthoDB" id="10249433at2759"/>
<dbReference type="Proteomes" id="UP000005222">
    <property type="component" value="Chromosome I"/>
</dbReference>
<dbReference type="OMA" id="RQFNDMF"/>
<dbReference type="Pfam" id="PF12146">
    <property type="entry name" value="Hydrolase_4"/>
    <property type="match status" value="1"/>
</dbReference>
<dbReference type="eggNOG" id="KOG1455">
    <property type="taxonomic scope" value="Eukaryota"/>
</dbReference>
<evidence type="ECO:0000259" key="1">
    <source>
        <dbReference type="Pfam" id="PF12146"/>
    </source>
</evidence>
<sequence length="301" mass="34897">MSYLDVPYDPIGTPVEDFISFNKAKFKTVMWNAPETVKYKGRIIYVHGFAEHSSLYTEFFDKLSQLGYDIFFFDQRGAGETSRGSDVGNTDEKHTFQDLDFMIEHNLKFRRTEDEKFYLMGHSMGGGIVLNYAIKGKYKRYIKSIVACAPLIELHPDTKPSRLLWFFSPAIRVLAPNFTIDSQLRYDFITSNTKWKNYLMSHDEKFVGTAKQFYDMFTRGEALTKQSYVKSYDKNMPVLIVHGTDDRINDLRGSKKFINLLDSSVDKKLEQIEGGKHSLFMEREEIFNDVFSKVTGFLASH</sequence>
<protein>
    <submittedName>
        <fullName evidence="2">Piso0_002811 protein</fullName>
    </submittedName>
</protein>
<dbReference type="EMBL" id="FO082051">
    <property type="protein sequence ID" value="CCE82114.1"/>
    <property type="molecule type" value="Genomic_DNA"/>
</dbReference>
<dbReference type="HOGENOM" id="CLU_026209_5_0_1"/>
<dbReference type="InterPro" id="IPR051044">
    <property type="entry name" value="MAG_DAG_Lipase"/>
</dbReference>
<dbReference type="Gene3D" id="3.40.50.1820">
    <property type="entry name" value="alpha/beta hydrolase"/>
    <property type="match status" value="1"/>
</dbReference>
<gene>
    <name evidence="2" type="primary">Piso0_002811</name>
    <name evidence="2" type="ORF">GNLVRS01_PISO0I18334g</name>
</gene>
<evidence type="ECO:0000313" key="2">
    <source>
        <dbReference type="EMBL" id="CCE82114.1"/>
    </source>
</evidence>
<accession>G8YG15</accession>
<proteinExistence type="predicted"/>
<dbReference type="SUPFAM" id="SSF53474">
    <property type="entry name" value="alpha/beta-Hydrolases"/>
    <property type="match status" value="1"/>
</dbReference>
<organism evidence="2 3">
    <name type="scientific">Pichia sorbitophila (strain ATCC MYA-4447 / BCRC 22081 / CBS 7064 / NBRC 10061 / NRRL Y-12695)</name>
    <name type="common">Hybrid yeast</name>
    <dbReference type="NCBI Taxonomy" id="559304"/>
    <lineage>
        <taxon>Eukaryota</taxon>
        <taxon>Fungi</taxon>
        <taxon>Dikarya</taxon>
        <taxon>Ascomycota</taxon>
        <taxon>Saccharomycotina</taxon>
        <taxon>Pichiomycetes</taxon>
        <taxon>Debaryomycetaceae</taxon>
        <taxon>Millerozyma</taxon>
    </lineage>
</organism>
<feature type="domain" description="Serine aminopeptidase S33" evidence="1">
    <location>
        <begin position="39"/>
        <end position="284"/>
    </location>
</feature>
<dbReference type="InterPro" id="IPR029058">
    <property type="entry name" value="AB_hydrolase_fold"/>
</dbReference>
<keyword evidence="3" id="KW-1185">Reference proteome</keyword>
<dbReference type="AlphaFoldDB" id="G8YG15"/>
<dbReference type="PANTHER" id="PTHR11614">
    <property type="entry name" value="PHOSPHOLIPASE-RELATED"/>
    <property type="match status" value="1"/>
</dbReference>
<dbReference type="FunCoup" id="G8YG15">
    <property type="interactions" value="656"/>
</dbReference>
<evidence type="ECO:0000313" key="3">
    <source>
        <dbReference type="Proteomes" id="UP000005222"/>
    </source>
</evidence>
<dbReference type="InterPro" id="IPR022742">
    <property type="entry name" value="Hydrolase_4"/>
</dbReference>
<reference evidence="2 3" key="1">
    <citation type="journal article" date="2012" name="G3 (Bethesda)">
        <title>Pichia sorbitophila, an interspecies yeast hybrid reveals early steps of genome resolution following polyploidization.</title>
        <authorList>
            <person name="Leh Louis V."/>
            <person name="Despons L."/>
            <person name="Friedrich A."/>
            <person name="Martin T."/>
            <person name="Durrens P."/>
            <person name="Casaregola S."/>
            <person name="Neuveglise C."/>
            <person name="Fairhead C."/>
            <person name="Marck C."/>
            <person name="Cruz J.A."/>
            <person name="Straub M.L."/>
            <person name="Kugler V."/>
            <person name="Sacerdot C."/>
            <person name="Uzunov Z."/>
            <person name="Thierry A."/>
            <person name="Weiss S."/>
            <person name="Bleykasten C."/>
            <person name="De Montigny J."/>
            <person name="Jacques N."/>
            <person name="Jung P."/>
            <person name="Lemaire M."/>
            <person name="Mallet S."/>
            <person name="Morel G."/>
            <person name="Richard G.F."/>
            <person name="Sarkar A."/>
            <person name="Savel G."/>
            <person name="Schacherer J."/>
            <person name="Seret M.L."/>
            <person name="Talla E."/>
            <person name="Samson G."/>
            <person name="Jubin C."/>
            <person name="Poulain J."/>
            <person name="Vacherie B."/>
            <person name="Barbe V."/>
            <person name="Pelletier E."/>
            <person name="Sherman D.J."/>
            <person name="Westhof E."/>
            <person name="Weissenbach J."/>
            <person name="Baret P.V."/>
            <person name="Wincker P."/>
            <person name="Gaillardin C."/>
            <person name="Dujon B."/>
            <person name="Souciet J.L."/>
        </authorList>
    </citation>
    <scope>NUCLEOTIDE SEQUENCE [LARGE SCALE GENOMIC DNA]</scope>
    <source>
        <strain evidence="3">ATCC MYA-4447 / BCRC 22081 / CBS 7064 / NBRC 10061 / NRRL Y-12695</strain>
    </source>
</reference>
<dbReference type="InParanoid" id="G8YG15"/>